<evidence type="ECO:0000313" key="2">
    <source>
        <dbReference type="EMBL" id="CAL5976634.1"/>
    </source>
</evidence>
<dbReference type="EMBL" id="CAXDID020000007">
    <property type="protein sequence ID" value="CAL5976634.1"/>
    <property type="molecule type" value="Genomic_DNA"/>
</dbReference>
<comment type="caution">
    <text evidence="1">The sequence shown here is derived from an EMBL/GenBank/DDBJ whole genome shotgun (WGS) entry which is preliminary data.</text>
</comment>
<protein>
    <submittedName>
        <fullName evidence="2">Hypothetical_protein</fullName>
    </submittedName>
</protein>
<organism evidence="1">
    <name type="scientific">Hexamita inflata</name>
    <dbReference type="NCBI Taxonomy" id="28002"/>
    <lineage>
        <taxon>Eukaryota</taxon>
        <taxon>Metamonada</taxon>
        <taxon>Diplomonadida</taxon>
        <taxon>Hexamitidae</taxon>
        <taxon>Hexamitinae</taxon>
        <taxon>Hexamita</taxon>
    </lineage>
</organism>
<accession>A0AA86UKW3</accession>
<dbReference type="AlphaFoldDB" id="A0AA86UKW3"/>
<name>A0AA86UKW3_9EUKA</name>
<evidence type="ECO:0000313" key="1">
    <source>
        <dbReference type="EMBL" id="CAI9962185.1"/>
    </source>
</evidence>
<dbReference type="Proteomes" id="UP001642409">
    <property type="component" value="Unassembled WGS sequence"/>
</dbReference>
<proteinExistence type="predicted"/>
<reference evidence="2 3" key="2">
    <citation type="submission" date="2024-07" db="EMBL/GenBank/DDBJ databases">
        <authorList>
            <person name="Akdeniz Z."/>
        </authorList>
    </citation>
    <scope>NUCLEOTIDE SEQUENCE [LARGE SCALE GENOMIC DNA]</scope>
</reference>
<sequence>MKCKTCNIDTEIKYNGYPLCVEHYNICVRNKIHKNFKPVSPCQKFILLGFELVPLQVAVEFIENHIKQYVIDPAQSIHIAIPESLTSFKSQYPIITLKAQNYFQQLVELQAYGDVSTIIDCSSGELIAKRVLKAVCLGSITLGQQVSKPLIVTKMDVNFNSKDNLKVQNLKFVNPDKRNIVRVFQSTGKEELYRLKNIQYEAGKAVDDEIVENYNNINRIYESEVIEGDVCDICEAVVMKNKKCQCQYLD</sequence>
<dbReference type="EMBL" id="CATOUU010000952">
    <property type="protein sequence ID" value="CAI9962185.1"/>
    <property type="molecule type" value="Genomic_DNA"/>
</dbReference>
<keyword evidence="3" id="KW-1185">Reference proteome</keyword>
<evidence type="ECO:0000313" key="3">
    <source>
        <dbReference type="Proteomes" id="UP001642409"/>
    </source>
</evidence>
<gene>
    <name evidence="2" type="ORF">HINF_LOCUS3914</name>
    <name evidence="1" type="ORF">HINF_LOCUS49830</name>
</gene>
<reference evidence="1" key="1">
    <citation type="submission" date="2023-06" db="EMBL/GenBank/DDBJ databases">
        <authorList>
            <person name="Kurt Z."/>
        </authorList>
    </citation>
    <scope>NUCLEOTIDE SEQUENCE</scope>
</reference>